<organism evidence="2 3">
    <name type="scientific">Streptomyces milbemycinicus</name>
    <dbReference type="NCBI Taxonomy" id="476552"/>
    <lineage>
        <taxon>Bacteria</taxon>
        <taxon>Bacillati</taxon>
        <taxon>Actinomycetota</taxon>
        <taxon>Actinomycetes</taxon>
        <taxon>Kitasatosporales</taxon>
        <taxon>Streptomycetaceae</taxon>
        <taxon>Streptomyces</taxon>
    </lineage>
</organism>
<keyword evidence="3" id="KW-1185">Reference proteome</keyword>
<accession>A0ABW8LWM3</accession>
<evidence type="ECO:0000256" key="1">
    <source>
        <dbReference type="SAM" id="Phobius"/>
    </source>
</evidence>
<feature type="transmembrane region" description="Helical" evidence="1">
    <location>
        <begin position="36"/>
        <end position="53"/>
    </location>
</feature>
<feature type="transmembrane region" description="Helical" evidence="1">
    <location>
        <begin position="523"/>
        <end position="544"/>
    </location>
</feature>
<name>A0ABW8LWM3_9ACTN</name>
<keyword evidence="1" id="KW-1133">Transmembrane helix</keyword>
<feature type="transmembrane region" description="Helical" evidence="1">
    <location>
        <begin position="449"/>
        <end position="473"/>
    </location>
</feature>
<evidence type="ECO:0000313" key="3">
    <source>
        <dbReference type="Proteomes" id="UP001620295"/>
    </source>
</evidence>
<dbReference type="RefSeq" id="WP_358639093.1">
    <property type="nucleotide sequence ID" value="NZ_JBFAEV010000014.1"/>
</dbReference>
<dbReference type="Proteomes" id="UP001620295">
    <property type="component" value="Unassembled WGS sequence"/>
</dbReference>
<feature type="transmembrane region" description="Helical" evidence="1">
    <location>
        <begin position="145"/>
        <end position="166"/>
    </location>
</feature>
<sequence length="551" mass="56862">MTAVADTRVSAPERTGSRDLAGTGTLLRLALRRDRIMIPVWALAIGMTGSSTLSRMKSTYETATDRANVAKDMNSNGALRSMLGVAFDDSYGALTAWRVGTFLAAFAGIMSLLIVIRHTREEEESGRQEALSAGMVGRRAGLTSALLTVGIANAAITLLVVATLAGEGSGGALALGLSIGLTGMVFGGLAAIAAQITENARLARGLASAAVGVAYLLRMAGDAAKDASEGSSHVLVWLSPIGWAENTRPFAQERWWTLLLLAVLAAASFAVAYVLTGRRDVGASFFASRPGPATAGSSLQGAYGLAWRLQRGTLLGWVVGVALSAAMLGGVANGAGDVVGDSDKNREIIERMGGAQNIDDAFLAAMIGLIGVIVTVHTATAVLRLRAEETDQRAEPLLANAVSRLRWAMSHLVIAYLGPVVILVAGGLGAGIVYGAAADDLGGELPRVLGASLAQIPAVWVITSVVVLLFGLLPSYTTSLGWAVVGVVVAIGWLGPALDAPQAVLNLSPFGHLPKLPGESVSAAPFVWLLLGSAVLTAAGLWGLRRRDMTN</sequence>
<feature type="transmembrane region" description="Helical" evidence="1">
    <location>
        <begin position="96"/>
        <end position="116"/>
    </location>
</feature>
<proteinExistence type="predicted"/>
<dbReference type="EMBL" id="JBJDQH010000013">
    <property type="protein sequence ID" value="MFK4270332.1"/>
    <property type="molecule type" value="Genomic_DNA"/>
</dbReference>
<feature type="transmembrane region" description="Helical" evidence="1">
    <location>
        <begin position="255"/>
        <end position="275"/>
    </location>
</feature>
<feature type="transmembrane region" description="Helical" evidence="1">
    <location>
        <begin position="172"/>
        <end position="193"/>
    </location>
</feature>
<gene>
    <name evidence="2" type="ORF">ACI2L5_36150</name>
</gene>
<feature type="transmembrane region" description="Helical" evidence="1">
    <location>
        <begin position="413"/>
        <end position="437"/>
    </location>
</feature>
<feature type="transmembrane region" description="Helical" evidence="1">
    <location>
        <begin position="314"/>
        <end position="335"/>
    </location>
</feature>
<protein>
    <submittedName>
        <fullName evidence="2">ABC transporter permease</fullName>
    </submittedName>
</protein>
<reference evidence="2 3" key="1">
    <citation type="submission" date="2024-11" db="EMBL/GenBank/DDBJ databases">
        <title>The Natural Products Discovery Center: Release of the First 8490 Sequenced Strains for Exploring Actinobacteria Biosynthetic Diversity.</title>
        <authorList>
            <person name="Kalkreuter E."/>
            <person name="Kautsar S.A."/>
            <person name="Yang D."/>
            <person name="Bader C.D."/>
            <person name="Teijaro C.N."/>
            <person name="Fluegel L."/>
            <person name="Davis C.M."/>
            <person name="Simpson J.R."/>
            <person name="Lauterbach L."/>
            <person name="Steele A.D."/>
            <person name="Gui C."/>
            <person name="Meng S."/>
            <person name="Li G."/>
            <person name="Viehrig K."/>
            <person name="Ye F."/>
            <person name="Su P."/>
            <person name="Kiefer A.F."/>
            <person name="Nichols A."/>
            <person name="Cepeda A.J."/>
            <person name="Yan W."/>
            <person name="Fan B."/>
            <person name="Jiang Y."/>
            <person name="Adhikari A."/>
            <person name="Zheng C.-J."/>
            <person name="Schuster L."/>
            <person name="Cowan T.M."/>
            <person name="Smanski M.J."/>
            <person name="Chevrette M.G."/>
            <person name="De Carvalho L.P.S."/>
            <person name="Shen B."/>
        </authorList>
    </citation>
    <scope>NUCLEOTIDE SEQUENCE [LARGE SCALE GENOMIC DNA]</scope>
    <source>
        <strain evidence="2 3">NPDC020863</strain>
    </source>
</reference>
<feature type="transmembrane region" description="Helical" evidence="1">
    <location>
        <begin position="480"/>
        <end position="498"/>
    </location>
</feature>
<keyword evidence="1" id="KW-0812">Transmembrane</keyword>
<keyword evidence="1" id="KW-0472">Membrane</keyword>
<feature type="transmembrane region" description="Helical" evidence="1">
    <location>
        <begin position="361"/>
        <end position="383"/>
    </location>
</feature>
<evidence type="ECO:0000313" key="2">
    <source>
        <dbReference type="EMBL" id="MFK4270332.1"/>
    </source>
</evidence>
<comment type="caution">
    <text evidence="2">The sequence shown here is derived from an EMBL/GenBank/DDBJ whole genome shotgun (WGS) entry which is preliminary data.</text>
</comment>